<sequence>MDRIDTISELLQFSGSQFRIYDIGRKITKISKDDFNRVEQNMMPYPFPSQGHAHIAIAFWQAKSKAPYLWFIKLPLDERGLLNQGARNHFIAIIIEALGQDLTVDPTEKQEELLNSNPYHITPAEYKLAAINTLVRKELKQPASIHFEHFQEYVNGQLAWDEWQSIGIQGISDLAAEMNQTSISEAVAKNLANFDTNVLIPFCHALENQQLPLNVLAAMIALIKTTQNSEIKAQLIRALASTAEHPHVVALIGELLAQPQADDIYITLAGRCWLGLNATTLEQLLSQLADKPDLALFTAIFKDLVAIPALRPHVFAVMRSETRSDALAKAIGQLFG</sequence>
<protein>
    <submittedName>
        <fullName evidence="1">DUF3549 family protein</fullName>
    </submittedName>
</protein>
<reference evidence="1 2" key="1">
    <citation type="submission" date="2018-08" db="EMBL/GenBank/DDBJ databases">
        <title>Thalassotalea euphylliae genome.</title>
        <authorList>
            <person name="Summers S."/>
            <person name="Rice S.A."/>
            <person name="Freckelton M.L."/>
            <person name="Nedved B.T."/>
            <person name="Hadfield M.G."/>
        </authorList>
    </citation>
    <scope>NUCLEOTIDE SEQUENCE [LARGE SCALE GENOMIC DNA]</scope>
    <source>
        <strain evidence="1 2">H1</strain>
    </source>
</reference>
<gene>
    <name evidence="1" type="ORF">DXX93_13960</name>
</gene>
<evidence type="ECO:0000313" key="1">
    <source>
        <dbReference type="EMBL" id="REL27555.1"/>
    </source>
</evidence>
<comment type="caution">
    <text evidence="1">The sequence shown here is derived from an EMBL/GenBank/DDBJ whole genome shotgun (WGS) entry which is preliminary data.</text>
</comment>
<dbReference type="OrthoDB" id="5597089at2"/>
<dbReference type="InterPro" id="IPR021936">
    <property type="entry name" value="DUF3549"/>
</dbReference>
<name>A0A3E0TUF8_9GAMM</name>
<dbReference type="EMBL" id="QUOU01000001">
    <property type="protein sequence ID" value="REL27555.1"/>
    <property type="molecule type" value="Genomic_DNA"/>
</dbReference>
<accession>A0A3E0TUF8</accession>
<dbReference type="AlphaFoldDB" id="A0A3E0TUF8"/>
<dbReference type="RefSeq" id="WP_116008631.1">
    <property type="nucleotide sequence ID" value="NZ_QUOU01000001.1"/>
</dbReference>
<proteinExistence type="predicted"/>
<dbReference type="Proteomes" id="UP000256478">
    <property type="component" value="Unassembled WGS sequence"/>
</dbReference>
<evidence type="ECO:0000313" key="2">
    <source>
        <dbReference type="Proteomes" id="UP000256478"/>
    </source>
</evidence>
<dbReference type="Pfam" id="PF12069">
    <property type="entry name" value="DUF3549"/>
    <property type="match status" value="1"/>
</dbReference>
<organism evidence="1 2">
    <name type="scientific">Thalassotalea euphylliae</name>
    <dbReference type="NCBI Taxonomy" id="1655234"/>
    <lineage>
        <taxon>Bacteria</taxon>
        <taxon>Pseudomonadati</taxon>
        <taxon>Pseudomonadota</taxon>
        <taxon>Gammaproteobacteria</taxon>
        <taxon>Alteromonadales</taxon>
        <taxon>Colwelliaceae</taxon>
        <taxon>Thalassotalea</taxon>
    </lineage>
</organism>